<dbReference type="Proteomes" id="UP000592181">
    <property type="component" value="Unassembled WGS sequence"/>
</dbReference>
<name>A0A852WZJ4_9MICO</name>
<gene>
    <name evidence="3" type="ORF">BJY28_000498</name>
</gene>
<feature type="domain" description="LytR/CpsA/Psr regulator C-terminal" evidence="2">
    <location>
        <begin position="93"/>
        <end position="178"/>
    </location>
</feature>
<sequence length="310" mass="33805">MNDSPTPGVGPEEQGEGEVSYRVLDFADLEGVAAQHYRRKRRRRLLAFVTLPGLLLGTATIAAAYGTGLIGQTEPVATCTTSSMPAPERDSFEVEVLNSNDTNGLAGEVSSSLEDRDFIISSVGNADSSVYVKDVAIIYHGPEGEDSALLLQKQVPGAKLWNDNREGDDVRLVLGYGYDKLSYEEPKPPPAPSEIRVNVYNTTFQEGLAQDVADELDEREFKIRAVGNDPQASYLEDEVAIIRYGPEADGAAKRLAQQIDGATLKKVERDEVSVDLVIGNDFQGLKAETEVPQVEPFERPDETIEKPCES</sequence>
<dbReference type="RefSeq" id="WP_179461597.1">
    <property type="nucleotide sequence ID" value="NZ_JACBZX010000001.1"/>
</dbReference>
<dbReference type="InterPro" id="IPR027381">
    <property type="entry name" value="LytR/CpsA/Psr_C"/>
</dbReference>
<evidence type="ECO:0000313" key="3">
    <source>
        <dbReference type="EMBL" id="NYG36029.1"/>
    </source>
</evidence>
<feature type="domain" description="LytR/CpsA/Psr regulator C-terminal" evidence="2">
    <location>
        <begin position="194"/>
        <end position="282"/>
    </location>
</feature>
<comment type="caution">
    <text evidence="3">The sequence shown here is derived from an EMBL/GenBank/DDBJ whole genome shotgun (WGS) entry which is preliminary data.</text>
</comment>
<accession>A0A852WZJ4</accession>
<dbReference type="EMBL" id="JACBZX010000001">
    <property type="protein sequence ID" value="NYG36029.1"/>
    <property type="molecule type" value="Genomic_DNA"/>
</dbReference>
<dbReference type="Gene3D" id="3.30.70.2390">
    <property type="match status" value="2"/>
</dbReference>
<dbReference type="AlphaFoldDB" id="A0A852WZJ4"/>
<protein>
    <recommendedName>
        <fullName evidence="2">LytR/CpsA/Psr regulator C-terminal domain-containing protein</fullName>
    </recommendedName>
</protein>
<keyword evidence="1" id="KW-0472">Membrane</keyword>
<evidence type="ECO:0000259" key="2">
    <source>
        <dbReference type="Pfam" id="PF13399"/>
    </source>
</evidence>
<dbReference type="PANTHER" id="PTHR33392:SF6">
    <property type="entry name" value="POLYISOPRENYL-TEICHOIC ACID--PEPTIDOGLYCAN TEICHOIC ACID TRANSFERASE TAGU"/>
    <property type="match status" value="1"/>
</dbReference>
<keyword evidence="1" id="KW-0812">Transmembrane</keyword>
<keyword evidence="1" id="KW-1133">Transmembrane helix</keyword>
<organism evidence="3 4">
    <name type="scientific">Janibacter alkaliphilus</name>
    <dbReference type="NCBI Taxonomy" id="1069963"/>
    <lineage>
        <taxon>Bacteria</taxon>
        <taxon>Bacillati</taxon>
        <taxon>Actinomycetota</taxon>
        <taxon>Actinomycetes</taxon>
        <taxon>Micrococcales</taxon>
        <taxon>Intrasporangiaceae</taxon>
        <taxon>Janibacter</taxon>
    </lineage>
</organism>
<evidence type="ECO:0000256" key="1">
    <source>
        <dbReference type="SAM" id="Phobius"/>
    </source>
</evidence>
<proteinExistence type="predicted"/>
<dbReference type="InterPro" id="IPR050922">
    <property type="entry name" value="LytR/CpsA/Psr_CW_biosynth"/>
</dbReference>
<evidence type="ECO:0000313" key="4">
    <source>
        <dbReference type="Proteomes" id="UP000592181"/>
    </source>
</evidence>
<reference evidence="3 4" key="1">
    <citation type="submission" date="2020-07" db="EMBL/GenBank/DDBJ databases">
        <title>Sequencing the genomes of 1000 actinobacteria strains.</title>
        <authorList>
            <person name="Klenk H.-P."/>
        </authorList>
    </citation>
    <scope>NUCLEOTIDE SEQUENCE [LARGE SCALE GENOMIC DNA]</scope>
    <source>
        <strain evidence="3 4">DSM 24723</strain>
    </source>
</reference>
<dbReference type="PANTHER" id="PTHR33392">
    <property type="entry name" value="POLYISOPRENYL-TEICHOIC ACID--PEPTIDOGLYCAN TEICHOIC ACID TRANSFERASE TAGU"/>
    <property type="match status" value="1"/>
</dbReference>
<dbReference type="Pfam" id="PF13399">
    <property type="entry name" value="LytR_C"/>
    <property type="match status" value="2"/>
</dbReference>
<keyword evidence="4" id="KW-1185">Reference proteome</keyword>
<feature type="transmembrane region" description="Helical" evidence="1">
    <location>
        <begin position="45"/>
        <end position="65"/>
    </location>
</feature>